<feature type="transmembrane region" description="Helical" evidence="9">
    <location>
        <begin position="105"/>
        <end position="138"/>
    </location>
</feature>
<keyword evidence="5 9" id="KW-1133">Transmembrane helix</keyword>
<feature type="region of interest" description="Disordered" evidence="8">
    <location>
        <begin position="395"/>
        <end position="420"/>
    </location>
</feature>
<evidence type="ECO:0000313" key="10">
    <source>
        <dbReference type="EMBL" id="GEL93973.1"/>
    </source>
</evidence>
<sequence>MHGWLLLVGVVLAPAQTFWDVDLYRWWAWQGLNIGVWQGIDTAWVYPIGAFVPMLLSAVGGTGYGHGYALAWSLWVTVFDALGVVALLHAPRLVGNRQRSTTGAWWWIGFTFLLGPVAMGRLDAVVAPMVIAALVLAIPRPRLAAALLTLGAWVKVAPGALLLAVVPLVRRPWRDVVVPALLVCAAITAFVWAVGGLEHLGSFLTEQHRRGLQVEAVGATPWVLAALFTPRVTIGLNEQITTWEIYGPGTQWAADALGAAFVVGLGLVGAFLWWCSRRAGDRLWADRVLRAQLLTRGALLVATTLIVFNKVGSPQYLGWVAPPVAVALALRLPGWRGTSALVAGLALATQVIFPIGYTQLVTGGPGMALVLAARNVGLVVLAVTCVVALLRISRAPEPPAPQPAPGAADRPDREPAGTPA</sequence>
<evidence type="ECO:0000256" key="8">
    <source>
        <dbReference type="SAM" id="MobiDB-lite"/>
    </source>
</evidence>
<evidence type="ECO:0000256" key="7">
    <source>
        <dbReference type="ARBA" id="ARBA00024033"/>
    </source>
</evidence>
<comment type="caution">
    <text evidence="10">The sequence shown here is derived from an EMBL/GenBank/DDBJ whole genome shotgun (WGS) entry which is preliminary data.</text>
</comment>
<evidence type="ECO:0000256" key="1">
    <source>
        <dbReference type="ARBA" id="ARBA00004651"/>
    </source>
</evidence>
<evidence type="ECO:0000313" key="11">
    <source>
        <dbReference type="Proteomes" id="UP000321720"/>
    </source>
</evidence>
<dbReference type="GO" id="GO:0005886">
    <property type="term" value="C:plasma membrane"/>
    <property type="evidence" value="ECO:0007669"/>
    <property type="project" value="UniProtKB-SubCell"/>
</dbReference>
<organism evidence="10 11">
    <name type="scientific">Cellulomonas composti</name>
    <dbReference type="NCBI Taxonomy" id="266130"/>
    <lineage>
        <taxon>Bacteria</taxon>
        <taxon>Bacillati</taxon>
        <taxon>Actinomycetota</taxon>
        <taxon>Actinomycetes</taxon>
        <taxon>Micrococcales</taxon>
        <taxon>Cellulomonadaceae</taxon>
        <taxon>Cellulomonas</taxon>
    </lineage>
</organism>
<evidence type="ECO:0000256" key="2">
    <source>
        <dbReference type="ARBA" id="ARBA00022475"/>
    </source>
</evidence>
<evidence type="ECO:0000256" key="5">
    <source>
        <dbReference type="ARBA" id="ARBA00022989"/>
    </source>
</evidence>
<feature type="transmembrane region" description="Helical" evidence="9">
    <location>
        <begin position="369"/>
        <end position="390"/>
    </location>
</feature>
<dbReference type="EMBL" id="BJWG01000002">
    <property type="protein sequence ID" value="GEL93973.1"/>
    <property type="molecule type" value="Genomic_DNA"/>
</dbReference>
<feature type="transmembrane region" description="Helical" evidence="9">
    <location>
        <begin position="72"/>
        <end position="93"/>
    </location>
</feature>
<dbReference type="AlphaFoldDB" id="A0A511J8D7"/>
<keyword evidence="3" id="KW-0808">Transferase</keyword>
<dbReference type="RefSeq" id="WP_246117311.1">
    <property type="nucleotide sequence ID" value="NZ_BJWG01000002.1"/>
</dbReference>
<keyword evidence="6 9" id="KW-0472">Membrane</keyword>
<accession>A0A511J8D7</accession>
<dbReference type="InterPro" id="IPR018584">
    <property type="entry name" value="GT87"/>
</dbReference>
<gene>
    <name evidence="10" type="ORF">CCO02nite_06310</name>
</gene>
<dbReference type="Proteomes" id="UP000321720">
    <property type="component" value="Unassembled WGS sequence"/>
</dbReference>
<dbReference type="GO" id="GO:0016758">
    <property type="term" value="F:hexosyltransferase activity"/>
    <property type="evidence" value="ECO:0007669"/>
    <property type="project" value="InterPro"/>
</dbReference>
<keyword evidence="2" id="KW-1003">Cell membrane</keyword>
<evidence type="ECO:0000256" key="9">
    <source>
        <dbReference type="SAM" id="Phobius"/>
    </source>
</evidence>
<evidence type="ECO:0000256" key="6">
    <source>
        <dbReference type="ARBA" id="ARBA00023136"/>
    </source>
</evidence>
<proteinExistence type="inferred from homology"/>
<feature type="transmembrane region" description="Helical" evidence="9">
    <location>
        <begin position="256"/>
        <end position="276"/>
    </location>
</feature>
<comment type="similarity">
    <text evidence="7">Belongs to the glycosyltransferase 87 family.</text>
</comment>
<name>A0A511J8D7_9CELL</name>
<feature type="transmembrane region" description="Helical" evidence="9">
    <location>
        <begin position="339"/>
        <end position="357"/>
    </location>
</feature>
<evidence type="ECO:0000256" key="4">
    <source>
        <dbReference type="ARBA" id="ARBA00022692"/>
    </source>
</evidence>
<feature type="compositionally biased region" description="Basic and acidic residues" evidence="8">
    <location>
        <begin position="409"/>
        <end position="420"/>
    </location>
</feature>
<comment type="subcellular location">
    <subcellularLocation>
        <location evidence="1">Cell membrane</location>
        <topology evidence="1">Multi-pass membrane protein</topology>
    </subcellularLocation>
</comment>
<feature type="transmembrane region" description="Helical" evidence="9">
    <location>
        <begin position="288"/>
        <end position="308"/>
    </location>
</feature>
<dbReference type="Pfam" id="PF09594">
    <property type="entry name" value="GT87"/>
    <property type="match status" value="1"/>
</dbReference>
<evidence type="ECO:0008006" key="12">
    <source>
        <dbReference type="Google" id="ProtNLM"/>
    </source>
</evidence>
<evidence type="ECO:0000256" key="3">
    <source>
        <dbReference type="ARBA" id="ARBA00022679"/>
    </source>
</evidence>
<protein>
    <recommendedName>
        <fullName evidence="12">DUF2029 domain-containing protein</fullName>
    </recommendedName>
</protein>
<reference evidence="10 11" key="1">
    <citation type="submission" date="2019-07" db="EMBL/GenBank/DDBJ databases">
        <title>Whole genome shotgun sequence of Cellulomonas composti NBRC 100758.</title>
        <authorList>
            <person name="Hosoyama A."/>
            <person name="Uohara A."/>
            <person name="Ohji S."/>
            <person name="Ichikawa N."/>
        </authorList>
    </citation>
    <scope>NUCLEOTIDE SEQUENCE [LARGE SCALE GENOMIC DNA]</scope>
    <source>
        <strain evidence="10 11">NBRC 100758</strain>
    </source>
</reference>
<keyword evidence="4 9" id="KW-0812">Transmembrane</keyword>
<keyword evidence="11" id="KW-1185">Reference proteome</keyword>
<feature type="transmembrane region" description="Helical" evidence="9">
    <location>
        <begin position="144"/>
        <end position="169"/>
    </location>
</feature>
<feature type="transmembrane region" description="Helical" evidence="9">
    <location>
        <begin position="176"/>
        <end position="195"/>
    </location>
</feature>